<evidence type="ECO:0000313" key="2">
    <source>
        <dbReference type="Proteomes" id="UP001597205"/>
    </source>
</evidence>
<protein>
    <submittedName>
        <fullName evidence="1">Acyl-CoA dehydrogenase</fullName>
    </submittedName>
</protein>
<dbReference type="SUPFAM" id="SSF56645">
    <property type="entry name" value="Acyl-CoA dehydrogenase NM domain-like"/>
    <property type="match status" value="1"/>
</dbReference>
<dbReference type="EMBL" id="JBHTKY010000021">
    <property type="protein sequence ID" value="MFD1166658.1"/>
    <property type="molecule type" value="Genomic_DNA"/>
</dbReference>
<comment type="caution">
    <text evidence="1">The sequence shown here is derived from an EMBL/GenBank/DDBJ whole genome shotgun (WGS) entry which is preliminary data.</text>
</comment>
<accession>A0ABW3RN72</accession>
<dbReference type="InterPro" id="IPR009100">
    <property type="entry name" value="AcylCoA_DH/oxidase_NM_dom_sf"/>
</dbReference>
<organism evidence="1 2">
    <name type="scientific">Sphingobacterium daejeonense</name>
    <dbReference type="NCBI Taxonomy" id="371142"/>
    <lineage>
        <taxon>Bacteria</taxon>
        <taxon>Pseudomonadati</taxon>
        <taxon>Bacteroidota</taxon>
        <taxon>Sphingobacteriia</taxon>
        <taxon>Sphingobacteriales</taxon>
        <taxon>Sphingobacteriaceae</taxon>
        <taxon>Sphingobacterium</taxon>
    </lineage>
</organism>
<dbReference type="InterPro" id="IPR037069">
    <property type="entry name" value="AcylCoA_DH/ox_N_sf"/>
</dbReference>
<name>A0ABW3RN72_9SPHI</name>
<gene>
    <name evidence="1" type="ORF">ACFQ2C_13680</name>
</gene>
<reference evidence="2" key="1">
    <citation type="journal article" date="2019" name="Int. J. Syst. Evol. Microbiol.">
        <title>The Global Catalogue of Microorganisms (GCM) 10K type strain sequencing project: providing services to taxonomists for standard genome sequencing and annotation.</title>
        <authorList>
            <consortium name="The Broad Institute Genomics Platform"/>
            <consortium name="The Broad Institute Genome Sequencing Center for Infectious Disease"/>
            <person name="Wu L."/>
            <person name="Ma J."/>
        </authorList>
    </citation>
    <scope>NUCLEOTIDE SEQUENCE [LARGE SCALE GENOMIC DNA]</scope>
    <source>
        <strain evidence="2">CCUG 52468</strain>
    </source>
</reference>
<dbReference type="Gene3D" id="1.10.540.10">
    <property type="entry name" value="Acyl-CoA dehydrogenase/oxidase, N-terminal domain"/>
    <property type="match status" value="1"/>
</dbReference>
<dbReference type="RefSeq" id="WP_380897496.1">
    <property type="nucleotide sequence ID" value="NZ_JBHTKY010000021.1"/>
</dbReference>
<dbReference type="Gene3D" id="1.20.140.10">
    <property type="entry name" value="Butyryl-CoA Dehydrogenase, subunit A, domain 3"/>
    <property type="match status" value="1"/>
</dbReference>
<evidence type="ECO:0000313" key="1">
    <source>
        <dbReference type="EMBL" id="MFD1166658.1"/>
    </source>
</evidence>
<sequence>MLNQDKIQRIQELQASGIKNKALTREQLDLIYSNNWFNLWVPKELNGLEIPFLDGLNLLEELAYWDGGLAWTVTLCAGANMFAGFIDPQLAKLVWQDPKVCFGGSGRVGGKAELIDDNYVISGFWSYATGAPHLTHFTLNAEIVENGQVLKNDAGESVYYSFFVPREDVLVHYDWDTFGLECTASHSFSLDKIQVPKSHAFILDPAYKSSDSALFNIPFMPFAELTLLMNYTGMFRRFLDLIEKYYFEKSKDQVWAEKFSKSRFRQIDEIRSEFDTKVQVCKELAGKIWDDALLNKVGDEDVFAEVGRVSRELAKAIRMNVAELMPLLGIRAAQKENEMNIVIRNLFTASQHSLLNL</sequence>
<proteinExistence type="predicted"/>
<dbReference type="Gene3D" id="2.40.110.10">
    <property type="entry name" value="Butyryl-CoA Dehydrogenase, subunit A, domain 2"/>
    <property type="match status" value="1"/>
</dbReference>
<keyword evidence="2" id="KW-1185">Reference proteome</keyword>
<dbReference type="PIRSF" id="PIRSF016578">
    <property type="entry name" value="HsaA"/>
    <property type="match status" value="1"/>
</dbReference>
<dbReference type="Proteomes" id="UP001597205">
    <property type="component" value="Unassembled WGS sequence"/>
</dbReference>
<dbReference type="InterPro" id="IPR046373">
    <property type="entry name" value="Acyl-CoA_Oxase/DH_mid-dom_sf"/>
</dbReference>